<dbReference type="OrthoDB" id="6275927at2759"/>
<evidence type="ECO:0000313" key="7">
    <source>
        <dbReference type="Proteomes" id="UP000030755"/>
    </source>
</evidence>
<gene>
    <name evidence="6" type="ORF">O9G_000287</name>
</gene>
<evidence type="ECO:0000256" key="2">
    <source>
        <dbReference type="ARBA" id="ARBA00010059"/>
    </source>
</evidence>
<dbReference type="SUPFAM" id="SSF50784">
    <property type="entry name" value="Transcription factor IIA (TFIIA), beta-barrel domain"/>
    <property type="match status" value="1"/>
</dbReference>
<dbReference type="EMBL" id="KE561209">
    <property type="protein sequence ID" value="EPZ31808.1"/>
    <property type="molecule type" value="Genomic_DNA"/>
</dbReference>
<dbReference type="GO" id="GO:0005672">
    <property type="term" value="C:transcription factor TFIIA complex"/>
    <property type="evidence" value="ECO:0007669"/>
    <property type="project" value="InterPro"/>
</dbReference>
<dbReference type="AlphaFoldDB" id="A0A075AP92"/>
<evidence type="ECO:0000256" key="4">
    <source>
        <dbReference type="ARBA" id="ARBA00023242"/>
    </source>
</evidence>
<dbReference type="CDD" id="cd07976">
    <property type="entry name" value="TFIIA_alpha_beta_like"/>
    <property type="match status" value="1"/>
</dbReference>
<evidence type="ECO:0000256" key="5">
    <source>
        <dbReference type="SAM" id="MobiDB-lite"/>
    </source>
</evidence>
<dbReference type="PANTHER" id="PTHR12694">
    <property type="entry name" value="TRANSCRIPTION INITIATION FACTOR IIA SUBUNIT 1"/>
    <property type="match status" value="1"/>
</dbReference>
<organism evidence="6 7">
    <name type="scientific">Rozella allomycis (strain CSF55)</name>
    <dbReference type="NCBI Taxonomy" id="988480"/>
    <lineage>
        <taxon>Eukaryota</taxon>
        <taxon>Fungi</taxon>
        <taxon>Fungi incertae sedis</taxon>
        <taxon>Cryptomycota</taxon>
        <taxon>Cryptomycota incertae sedis</taxon>
        <taxon>Rozella</taxon>
    </lineage>
</organism>
<evidence type="ECO:0000256" key="3">
    <source>
        <dbReference type="ARBA" id="ARBA00023163"/>
    </source>
</evidence>
<keyword evidence="7" id="KW-1185">Reference proteome</keyword>
<proteinExistence type="inferred from homology"/>
<dbReference type="SMART" id="SM01371">
    <property type="entry name" value="TFIIA"/>
    <property type="match status" value="1"/>
</dbReference>
<accession>A0A075AP92</accession>
<dbReference type="HOGENOM" id="CLU_030027_2_1_1"/>
<dbReference type="Gene3D" id="2.30.18.10">
    <property type="entry name" value="Transcription factor IIA (TFIIA), beta-barrel domain"/>
    <property type="match status" value="1"/>
</dbReference>
<comment type="similarity">
    <text evidence="2">Belongs to the TFIIA subunit 1 family.</text>
</comment>
<dbReference type="InterPro" id="IPR009088">
    <property type="entry name" value="TFIIA_b-brl"/>
</dbReference>
<evidence type="ECO:0000256" key="1">
    <source>
        <dbReference type="ARBA" id="ARBA00004123"/>
    </source>
</evidence>
<keyword evidence="3" id="KW-0804">Transcription</keyword>
<dbReference type="Pfam" id="PF03153">
    <property type="entry name" value="TFIIA"/>
    <property type="match status" value="2"/>
</dbReference>
<dbReference type="OMA" id="NNVRQDF"/>
<name>A0A075AP92_ROZAC</name>
<sequence length="232" mass="25864">MNALHETEILYQEIIEDVTKKSRDAFLNAGIDETVLMDMRQLWLNKLTESRVLQASSSFGMTFVEQEQVTEHTKDPDYIPNTALLNEMMGGTSVASMSMSAMAPGLTQASLSKLLGLTKAAAQQSKKAANKSGQIPQRDGASELDEDDDFGFDNDDGVPLDELAPINAGGDDLGSDLDSSDDEEPGTENFIMCQFERVQRTKNRWRCAFKEGILHLNQKEYMFNKMTGDFEW</sequence>
<comment type="subcellular location">
    <subcellularLocation>
        <location evidence="1">Nucleus</location>
    </subcellularLocation>
</comment>
<dbReference type="InterPro" id="IPR004855">
    <property type="entry name" value="TFIIA_asu/bsu"/>
</dbReference>
<dbReference type="Proteomes" id="UP000030755">
    <property type="component" value="Unassembled WGS sequence"/>
</dbReference>
<dbReference type="SUPFAM" id="SSF47396">
    <property type="entry name" value="Transcription factor IIA (TFIIA), alpha-helical domain"/>
    <property type="match status" value="1"/>
</dbReference>
<evidence type="ECO:0000313" key="6">
    <source>
        <dbReference type="EMBL" id="EPZ31808.1"/>
    </source>
</evidence>
<dbReference type="Gene3D" id="1.10.287.100">
    <property type="match status" value="1"/>
</dbReference>
<feature type="compositionally biased region" description="Acidic residues" evidence="5">
    <location>
        <begin position="173"/>
        <end position="186"/>
    </location>
</feature>
<protein>
    <submittedName>
        <fullName evidence="6">Transcription factor IIA, beta-barrel domain-containing protein</fullName>
    </submittedName>
</protein>
<dbReference type="STRING" id="988480.A0A075AP92"/>
<reference evidence="6 7" key="1">
    <citation type="journal article" date="2013" name="Curr. Biol.">
        <title>Shared signatures of parasitism and phylogenomics unite Cryptomycota and microsporidia.</title>
        <authorList>
            <person name="James T.Y."/>
            <person name="Pelin A."/>
            <person name="Bonen L."/>
            <person name="Ahrendt S."/>
            <person name="Sain D."/>
            <person name="Corradi N."/>
            <person name="Stajich J.E."/>
        </authorList>
    </citation>
    <scope>NUCLEOTIDE SEQUENCE [LARGE SCALE GENOMIC DNA]</scope>
    <source>
        <strain evidence="6 7">CSF55</strain>
    </source>
</reference>
<feature type="region of interest" description="Disordered" evidence="5">
    <location>
        <begin position="125"/>
        <end position="186"/>
    </location>
</feature>
<dbReference type="GO" id="GO:0006367">
    <property type="term" value="P:transcription initiation at RNA polymerase II promoter"/>
    <property type="evidence" value="ECO:0007669"/>
    <property type="project" value="InterPro"/>
</dbReference>
<dbReference type="PANTHER" id="PTHR12694:SF8">
    <property type="entry name" value="TRANSCRIPTION INITIATION FACTOR IIA SUBUNIT 1"/>
    <property type="match status" value="1"/>
</dbReference>
<keyword evidence="4" id="KW-0539">Nucleus</keyword>
<feature type="compositionally biased region" description="Acidic residues" evidence="5">
    <location>
        <begin position="142"/>
        <end position="159"/>
    </location>
</feature>